<protein>
    <submittedName>
        <fullName evidence="2">Uncharacterized protein</fullName>
    </submittedName>
</protein>
<proteinExistence type="predicted"/>
<organism evidence="2">
    <name type="scientific">bioreactor metagenome</name>
    <dbReference type="NCBI Taxonomy" id="1076179"/>
    <lineage>
        <taxon>unclassified sequences</taxon>
        <taxon>metagenomes</taxon>
        <taxon>ecological metagenomes</taxon>
    </lineage>
</organism>
<comment type="caution">
    <text evidence="2">The sequence shown here is derived from an EMBL/GenBank/DDBJ whole genome shotgun (WGS) entry which is preliminary data.</text>
</comment>
<name>A0A645DNP1_9ZZZZ</name>
<feature type="region of interest" description="Disordered" evidence="1">
    <location>
        <begin position="1"/>
        <end position="92"/>
    </location>
</feature>
<gene>
    <name evidence="2" type="ORF">SDC9_138014</name>
</gene>
<reference evidence="2" key="1">
    <citation type="submission" date="2019-08" db="EMBL/GenBank/DDBJ databases">
        <authorList>
            <person name="Kucharzyk K."/>
            <person name="Murdoch R.W."/>
            <person name="Higgins S."/>
            <person name="Loffler F."/>
        </authorList>
    </citation>
    <scope>NUCLEOTIDE SEQUENCE</scope>
</reference>
<accession>A0A645DNP1</accession>
<evidence type="ECO:0000313" key="2">
    <source>
        <dbReference type="EMBL" id="MPM90891.1"/>
    </source>
</evidence>
<evidence type="ECO:0000256" key="1">
    <source>
        <dbReference type="SAM" id="MobiDB-lite"/>
    </source>
</evidence>
<dbReference type="EMBL" id="VSSQ01038032">
    <property type="protein sequence ID" value="MPM90891.1"/>
    <property type="molecule type" value="Genomic_DNA"/>
</dbReference>
<feature type="compositionally biased region" description="Basic and acidic residues" evidence="1">
    <location>
        <begin position="1"/>
        <end position="36"/>
    </location>
</feature>
<sequence>MYLFQAEDHNDKAGEDAQGHHPGDHGEGLRLRDGLRHRSAHRACRDGGSRKLIGHCAQHAQAQPGQRQADELAQRDDAHQNADRGRDRKQGA</sequence>
<dbReference type="AlphaFoldDB" id="A0A645DNP1"/>
<feature type="compositionally biased region" description="Basic and acidic residues" evidence="1">
    <location>
        <begin position="68"/>
        <end position="92"/>
    </location>
</feature>